<name>A0A8H4ERQ0_GIGMA</name>
<accession>A0A8H4ERQ0</accession>
<sequence>MMKNEINEQIKIFINSTSLRRSPSNSFNSDGQSPVTQNPSRYVVWFNNALDEGHINRFEYSDFKNIQEIGKGGFGIVHSADYLGTKLALKSFLRGKAMITKDFINELKQIRAVDFHPNIIKFFGISFDPKTNSAIMVLQYANGGNLRDYLKTKWENNIYKISFAEVIQMANQITHGLKCLHSKKIIHRDLHSKNILINDKDVLIADFGLAKKMNDSLITSNLEGLGIPAYLEPQFYTDRMVKLNEKSDIYSLGVLFWELSSGVPPFDGVDVIAVGVMIANGKREEKIPGTPDDYVNLFKKCWSQSPLLRPELDEILECLDKLSKVKTESFISYERQSTDYVQQSMHKLPIDENSANLAVSQSIFVGDLMSNKAKQLCELGITR</sequence>
<dbReference type="GO" id="GO:0005524">
    <property type="term" value="F:ATP binding"/>
    <property type="evidence" value="ECO:0007669"/>
    <property type="project" value="UniProtKB-UniRule"/>
</dbReference>
<dbReference type="PANTHER" id="PTHR44329:SF289">
    <property type="entry name" value="SERINE_THREONINE-PROTEIN KINASE VIK"/>
    <property type="match status" value="1"/>
</dbReference>
<dbReference type="Proteomes" id="UP000439903">
    <property type="component" value="Unassembled WGS sequence"/>
</dbReference>
<dbReference type="InterPro" id="IPR017441">
    <property type="entry name" value="Protein_kinase_ATP_BS"/>
</dbReference>
<proteinExistence type="predicted"/>
<dbReference type="Gene3D" id="1.10.510.10">
    <property type="entry name" value="Transferase(Phosphotransferase) domain 1"/>
    <property type="match status" value="1"/>
</dbReference>
<dbReference type="PROSITE" id="PS00107">
    <property type="entry name" value="PROTEIN_KINASE_ATP"/>
    <property type="match status" value="1"/>
</dbReference>
<keyword evidence="4" id="KW-1185">Reference proteome</keyword>
<dbReference type="InterPro" id="IPR011009">
    <property type="entry name" value="Kinase-like_dom_sf"/>
</dbReference>
<dbReference type="InterPro" id="IPR001245">
    <property type="entry name" value="Ser-Thr/Tyr_kinase_cat_dom"/>
</dbReference>
<dbReference type="AlphaFoldDB" id="A0A8H4ERQ0"/>
<organism evidence="3 4">
    <name type="scientific">Gigaspora margarita</name>
    <dbReference type="NCBI Taxonomy" id="4874"/>
    <lineage>
        <taxon>Eukaryota</taxon>
        <taxon>Fungi</taxon>
        <taxon>Fungi incertae sedis</taxon>
        <taxon>Mucoromycota</taxon>
        <taxon>Glomeromycotina</taxon>
        <taxon>Glomeromycetes</taxon>
        <taxon>Diversisporales</taxon>
        <taxon>Gigasporaceae</taxon>
        <taxon>Gigaspora</taxon>
    </lineage>
</organism>
<dbReference type="SUPFAM" id="SSF56112">
    <property type="entry name" value="Protein kinase-like (PK-like)"/>
    <property type="match status" value="1"/>
</dbReference>
<dbReference type="PANTHER" id="PTHR44329">
    <property type="entry name" value="SERINE/THREONINE-PROTEIN KINASE TNNI3K-RELATED"/>
    <property type="match status" value="1"/>
</dbReference>
<reference evidence="3 4" key="1">
    <citation type="journal article" date="2019" name="Environ. Microbiol.">
        <title>At the nexus of three kingdoms: the genome of the mycorrhizal fungus Gigaspora margarita provides insights into plant, endobacterial and fungal interactions.</title>
        <authorList>
            <person name="Venice F."/>
            <person name="Ghignone S."/>
            <person name="Salvioli di Fossalunga A."/>
            <person name="Amselem J."/>
            <person name="Novero M."/>
            <person name="Xianan X."/>
            <person name="Sedzielewska Toro K."/>
            <person name="Morin E."/>
            <person name="Lipzen A."/>
            <person name="Grigoriev I.V."/>
            <person name="Henrissat B."/>
            <person name="Martin F.M."/>
            <person name="Bonfante P."/>
        </authorList>
    </citation>
    <scope>NUCLEOTIDE SEQUENCE [LARGE SCALE GENOMIC DNA]</scope>
    <source>
        <strain evidence="3 4">BEG34</strain>
    </source>
</reference>
<dbReference type="InterPro" id="IPR051681">
    <property type="entry name" value="Ser/Thr_Kinases-Pseudokinases"/>
</dbReference>
<keyword evidence="1" id="KW-0547">Nucleotide-binding</keyword>
<dbReference type="Pfam" id="PF07714">
    <property type="entry name" value="PK_Tyr_Ser-Thr"/>
    <property type="match status" value="1"/>
</dbReference>
<evidence type="ECO:0000313" key="3">
    <source>
        <dbReference type="EMBL" id="KAF0541221.1"/>
    </source>
</evidence>
<dbReference type="OrthoDB" id="2018507at2759"/>
<comment type="caution">
    <text evidence="3">The sequence shown here is derived from an EMBL/GenBank/DDBJ whole genome shotgun (WGS) entry which is preliminary data.</text>
</comment>
<evidence type="ECO:0000256" key="1">
    <source>
        <dbReference type="PROSITE-ProRule" id="PRU10141"/>
    </source>
</evidence>
<dbReference type="PROSITE" id="PS50011">
    <property type="entry name" value="PROTEIN_KINASE_DOM"/>
    <property type="match status" value="1"/>
</dbReference>
<dbReference type="EMBL" id="WTPW01000154">
    <property type="protein sequence ID" value="KAF0541221.1"/>
    <property type="molecule type" value="Genomic_DNA"/>
</dbReference>
<protein>
    <submittedName>
        <fullName evidence="3">Kinase-like protein</fullName>
    </submittedName>
</protein>
<dbReference type="PRINTS" id="PR00109">
    <property type="entry name" value="TYRKINASE"/>
</dbReference>
<dbReference type="InterPro" id="IPR000719">
    <property type="entry name" value="Prot_kinase_dom"/>
</dbReference>
<keyword evidence="3" id="KW-0418">Kinase</keyword>
<keyword evidence="1" id="KW-0067">ATP-binding</keyword>
<dbReference type="GO" id="GO:0004674">
    <property type="term" value="F:protein serine/threonine kinase activity"/>
    <property type="evidence" value="ECO:0007669"/>
    <property type="project" value="TreeGrafter"/>
</dbReference>
<gene>
    <name evidence="3" type="ORF">F8M41_005601</name>
</gene>
<keyword evidence="3" id="KW-0808">Transferase</keyword>
<evidence type="ECO:0000313" key="4">
    <source>
        <dbReference type="Proteomes" id="UP000439903"/>
    </source>
</evidence>
<feature type="domain" description="Protein kinase" evidence="2">
    <location>
        <begin position="63"/>
        <end position="331"/>
    </location>
</feature>
<feature type="binding site" evidence="1">
    <location>
        <position position="90"/>
    </location>
    <ligand>
        <name>ATP</name>
        <dbReference type="ChEBI" id="CHEBI:30616"/>
    </ligand>
</feature>
<evidence type="ECO:0000259" key="2">
    <source>
        <dbReference type="PROSITE" id="PS50011"/>
    </source>
</evidence>